<proteinExistence type="predicted"/>
<keyword evidence="2" id="KW-1185">Reference proteome</keyword>
<gene>
    <name evidence="1" type="ORF">KIN20_002510</name>
</gene>
<evidence type="ECO:0000313" key="2">
    <source>
        <dbReference type="Proteomes" id="UP001196413"/>
    </source>
</evidence>
<dbReference type="EMBL" id="JAHQIW010000313">
    <property type="protein sequence ID" value="KAJ1347454.1"/>
    <property type="molecule type" value="Genomic_DNA"/>
</dbReference>
<dbReference type="AlphaFoldDB" id="A0AAD5QFD1"/>
<dbReference type="Proteomes" id="UP001196413">
    <property type="component" value="Unassembled WGS sequence"/>
</dbReference>
<name>A0AAD5QFD1_PARTN</name>
<organism evidence="1 2">
    <name type="scientific">Parelaphostrongylus tenuis</name>
    <name type="common">Meningeal worm</name>
    <dbReference type="NCBI Taxonomy" id="148309"/>
    <lineage>
        <taxon>Eukaryota</taxon>
        <taxon>Metazoa</taxon>
        <taxon>Ecdysozoa</taxon>
        <taxon>Nematoda</taxon>
        <taxon>Chromadorea</taxon>
        <taxon>Rhabditida</taxon>
        <taxon>Rhabditina</taxon>
        <taxon>Rhabditomorpha</taxon>
        <taxon>Strongyloidea</taxon>
        <taxon>Metastrongylidae</taxon>
        <taxon>Parelaphostrongylus</taxon>
    </lineage>
</organism>
<evidence type="ECO:0000313" key="1">
    <source>
        <dbReference type="EMBL" id="KAJ1347454.1"/>
    </source>
</evidence>
<accession>A0AAD5QFD1</accession>
<comment type="caution">
    <text evidence="1">The sequence shown here is derived from an EMBL/GenBank/DDBJ whole genome shotgun (WGS) entry which is preliminary data.</text>
</comment>
<protein>
    <submittedName>
        <fullName evidence="1">Uncharacterized protein</fullName>
    </submittedName>
</protein>
<reference evidence="1" key="1">
    <citation type="submission" date="2021-06" db="EMBL/GenBank/DDBJ databases">
        <title>Parelaphostrongylus tenuis whole genome reference sequence.</title>
        <authorList>
            <person name="Garwood T.J."/>
            <person name="Larsen P.A."/>
            <person name="Fountain-Jones N.M."/>
            <person name="Garbe J.R."/>
            <person name="Macchietto M.G."/>
            <person name="Kania S.A."/>
            <person name="Gerhold R.W."/>
            <person name="Richards J.E."/>
            <person name="Wolf T.M."/>
        </authorList>
    </citation>
    <scope>NUCLEOTIDE SEQUENCE</scope>
    <source>
        <strain evidence="1">MNPRO001-30</strain>
        <tissue evidence="1">Meninges</tissue>
    </source>
</reference>
<sequence>MEDISTKYSGTPYPDCEASVAALQFNAMINPDRTTDRSRCANRERRFNAVVKHLAPSVPVKLAAQLRARIRSVSAWVATYGDSVINNVTVIMSHLGGFKSSTDVQRTAVSDAITKKSNLMTVRLKRH</sequence>